<dbReference type="Proteomes" id="UP000064967">
    <property type="component" value="Chromosome"/>
</dbReference>
<dbReference type="KEGG" id="llu:AKJ09_04362"/>
<dbReference type="RefSeq" id="WP_146648797.1">
    <property type="nucleotide sequence ID" value="NZ_CP012333.1"/>
</dbReference>
<dbReference type="STRING" id="1391654.AKJ09_04362"/>
<dbReference type="SUPFAM" id="SSF54862">
    <property type="entry name" value="4Fe-4S ferredoxins"/>
    <property type="match status" value="1"/>
</dbReference>
<name>A0A0K1PVZ8_9BACT</name>
<dbReference type="Gene3D" id="3.30.70.20">
    <property type="match status" value="2"/>
</dbReference>
<dbReference type="InterPro" id="IPR009010">
    <property type="entry name" value="Asp_de-COase-like_dom_sf"/>
</dbReference>
<dbReference type="EMBL" id="CP012333">
    <property type="protein sequence ID" value="AKU97698.1"/>
    <property type="molecule type" value="Genomic_DNA"/>
</dbReference>
<dbReference type="NCBIfam" id="TIGR04519">
    <property type="entry name" value="MoCo_extend_TAT"/>
    <property type="match status" value="1"/>
</dbReference>
<evidence type="ECO:0000313" key="2">
    <source>
        <dbReference type="EMBL" id="AKU97698.1"/>
    </source>
</evidence>
<keyword evidence="3" id="KW-1185">Reference proteome</keyword>
<feature type="domain" description="4Fe-4S ferredoxin-type" evidence="1">
    <location>
        <begin position="860"/>
        <end position="890"/>
    </location>
</feature>
<dbReference type="PROSITE" id="PS51379">
    <property type="entry name" value="4FE4S_FER_2"/>
    <property type="match status" value="2"/>
</dbReference>
<dbReference type="PANTHER" id="PTHR42783:SF3">
    <property type="entry name" value="GLUTAMATE SYNTHASE [NADPH] SMALL CHAIN-RELATED"/>
    <property type="match status" value="1"/>
</dbReference>
<feature type="domain" description="4Fe-4S ferredoxin-type" evidence="1">
    <location>
        <begin position="916"/>
        <end position="947"/>
    </location>
</feature>
<dbReference type="Gene3D" id="3.40.50.740">
    <property type="match status" value="1"/>
</dbReference>
<accession>A0A0K1PVZ8</accession>
<sequence>MSRRQPYDLPSASEPADGAKVFWKSLEDKANPAAAQKRAEAEFPQGLEEAKASSVASKPSNLVKLRRSKDMPAVNDVSVGRRSFMFFAGASAALFAEGCARRPVEKIMPYSKAPEHVLPGVSSYYATVFQTRGDALGVLVESHEGRPTKVEGNPEHPSSNGATDAFGQAAIYNLYDPDRSTTAMRGVKGSGATGLTHTPATPAEFDTALADLVRTAGDGARLRFLVEPTNSPTFIRLREAVKAKFPKAQFHTWSPVSDSNAREGAKIAFGQPLNVVPSYSQARVIVSVDSDFLGTETGVVRASREFAQGRKLTNGPHDGMNRLYVVEPAFTTTGMNADHRLRLPAQDAERYLLALAKELAAHGVDIGGAKDAAQKADATGIPEKWIKVVAKELGTARGRGVLVVGSRQPARVHALAHAINAGLGNAGHTVNYFPVADASEGEPGASIKQLAADIEKGSVGTLFILGGNPVYDAPADVKFAEKLSKVGTSVHLASHFNETGEASSWHAPRADELEAWGDQRAVDGTVSIQQPLIAPLHGGRSDLEILAKFAGESPKPYDVVQQTVKGSLSSAAAMAHTWNEGLKKGVLGNAQKVASTELHHADITAALAASKGTKALGPENLEITFAPCPKLYDGRFANNPLLLELPDPVTKVTWDNVALVSKATAQALGVENRQVVRLTREGGQPVDIAMWITPGQADNSIAVVLGWGRQKAGRYGNKHGFDVNGLRTSDALWIASGVKATKLSAGEIDAIKDRFRKVGMAAADSPAAGRIRPDDPFDVVTNFYKVSQTQEHDAMEGRPIAIDATLEEYRKNAFFPQFPNDARKDTDLHGNVIGVRGSGSPDPVVAPLWPTVDYSKGHKWGMGMDLTSCTGCNACVIACQIENNVPAVGKEQIERGREMYWLRIDRYFVGIDENDPQVVFQPVACVQCEEAPCENVCPVNATEHSPEGLNDMAYNRCIGTRYCANNCPYKVRRFNFLNYHTSGGFYDDVPETEKMHFNPNVTVRMRGVMEKCNYCVQRIQEGKIKSKRTGKPIKDGDIKTACQQACASDCIVFGDLNDPNSRINKWHGKDRAYRLLAELGTRPRTTYLGKIRNPNPEMGA</sequence>
<dbReference type="Gene3D" id="3.40.228.10">
    <property type="entry name" value="Dimethylsulfoxide Reductase, domain 2"/>
    <property type="match status" value="1"/>
</dbReference>
<dbReference type="SUPFAM" id="SSF50692">
    <property type="entry name" value="ADC-like"/>
    <property type="match status" value="1"/>
</dbReference>
<evidence type="ECO:0000259" key="1">
    <source>
        <dbReference type="PROSITE" id="PS51379"/>
    </source>
</evidence>
<organism evidence="2 3">
    <name type="scientific">Labilithrix luteola</name>
    <dbReference type="NCBI Taxonomy" id="1391654"/>
    <lineage>
        <taxon>Bacteria</taxon>
        <taxon>Pseudomonadati</taxon>
        <taxon>Myxococcota</taxon>
        <taxon>Polyangia</taxon>
        <taxon>Polyangiales</taxon>
        <taxon>Labilitrichaceae</taxon>
        <taxon>Labilithrix</taxon>
    </lineage>
</organism>
<reference evidence="2 3" key="1">
    <citation type="submission" date="2015-08" db="EMBL/GenBank/DDBJ databases">
        <authorList>
            <person name="Babu N.S."/>
            <person name="Beckwith C.J."/>
            <person name="Beseler K.G."/>
            <person name="Brison A."/>
            <person name="Carone J.V."/>
            <person name="Caskin T.P."/>
            <person name="Diamond M."/>
            <person name="Durham M.E."/>
            <person name="Foxe J.M."/>
            <person name="Go M."/>
            <person name="Henderson B.A."/>
            <person name="Jones I.B."/>
            <person name="McGettigan J.A."/>
            <person name="Micheletti S.J."/>
            <person name="Nasrallah M.E."/>
            <person name="Ortiz D."/>
            <person name="Piller C.R."/>
            <person name="Privatt S.R."/>
            <person name="Schneider S.L."/>
            <person name="Sharp S."/>
            <person name="Smith T.C."/>
            <person name="Stanton J.D."/>
            <person name="Ullery H.E."/>
            <person name="Wilson R.J."/>
            <person name="Serrano M.G."/>
            <person name="Buck G."/>
            <person name="Lee V."/>
            <person name="Wang Y."/>
            <person name="Carvalho R."/>
            <person name="Voegtly L."/>
            <person name="Shi R."/>
            <person name="Duckworth R."/>
            <person name="Johnson A."/>
            <person name="Loviza R."/>
            <person name="Walstead R."/>
            <person name="Shah Z."/>
            <person name="Kiflezghi M."/>
            <person name="Wade K."/>
            <person name="Ball S.L."/>
            <person name="Bradley K.W."/>
            <person name="Asai D.J."/>
            <person name="Bowman C.A."/>
            <person name="Russell D.A."/>
            <person name="Pope W.H."/>
            <person name="Jacobs-Sera D."/>
            <person name="Hendrix R.W."/>
            <person name="Hatfull G.F."/>
        </authorList>
    </citation>
    <scope>NUCLEOTIDE SEQUENCE [LARGE SCALE GENOMIC DNA]</scope>
    <source>
        <strain evidence="2 3">DSM 27648</strain>
    </source>
</reference>
<dbReference type="PANTHER" id="PTHR42783">
    <property type="entry name" value="GLUTAMATE SYNTHASE [NADPH] SMALL CHAIN"/>
    <property type="match status" value="1"/>
</dbReference>
<dbReference type="SUPFAM" id="SSF53706">
    <property type="entry name" value="Formate dehydrogenase/DMSO reductase, domains 1-3"/>
    <property type="match status" value="1"/>
</dbReference>
<dbReference type="Gene3D" id="3.30.2070.10">
    <property type="entry name" value="Formate dehydrogenase/DMSO reductase"/>
    <property type="match status" value="1"/>
</dbReference>
<dbReference type="Gene3D" id="2.40.40.20">
    <property type="match status" value="1"/>
</dbReference>
<protein>
    <submittedName>
        <fullName evidence="2">Molybdopterin oxidoreductase, iron-sulfur binding subunit</fullName>
    </submittedName>
</protein>
<dbReference type="CDD" id="cd02784">
    <property type="entry name" value="MopB_CT_PHLH"/>
    <property type="match status" value="1"/>
</dbReference>
<evidence type="ECO:0000313" key="3">
    <source>
        <dbReference type="Proteomes" id="UP000064967"/>
    </source>
</evidence>
<dbReference type="Pfam" id="PF12838">
    <property type="entry name" value="Fer4_7"/>
    <property type="match status" value="1"/>
</dbReference>
<dbReference type="Gene3D" id="2.20.25.90">
    <property type="entry name" value="ADC-like domains"/>
    <property type="match status" value="1"/>
</dbReference>
<proteinExistence type="predicted"/>
<dbReference type="InterPro" id="IPR030948">
    <property type="entry name" value="TAT_var_transloc_signal_dom"/>
</dbReference>
<gene>
    <name evidence="2" type="ORF">AKJ09_04362</name>
</gene>
<dbReference type="InterPro" id="IPR017896">
    <property type="entry name" value="4Fe4S_Fe-S-bd"/>
</dbReference>
<dbReference type="CDD" id="cd10551">
    <property type="entry name" value="PsrB"/>
    <property type="match status" value="1"/>
</dbReference>
<dbReference type="PATRIC" id="fig|1391654.3.peg.4418"/>
<dbReference type="AlphaFoldDB" id="A0A0K1PVZ8"/>
<dbReference type="OrthoDB" id="9789030at2"/>